<organism evidence="2 3">
    <name type="scientific">Aphis craccivora</name>
    <name type="common">Cowpea aphid</name>
    <dbReference type="NCBI Taxonomy" id="307492"/>
    <lineage>
        <taxon>Eukaryota</taxon>
        <taxon>Metazoa</taxon>
        <taxon>Ecdysozoa</taxon>
        <taxon>Arthropoda</taxon>
        <taxon>Hexapoda</taxon>
        <taxon>Insecta</taxon>
        <taxon>Pterygota</taxon>
        <taxon>Neoptera</taxon>
        <taxon>Paraneoptera</taxon>
        <taxon>Hemiptera</taxon>
        <taxon>Sternorrhyncha</taxon>
        <taxon>Aphidomorpha</taxon>
        <taxon>Aphidoidea</taxon>
        <taxon>Aphididae</taxon>
        <taxon>Aphidini</taxon>
        <taxon>Aphis</taxon>
        <taxon>Aphis</taxon>
    </lineage>
</organism>
<gene>
    <name evidence="2" type="ORF">FWK35_00034674</name>
</gene>
<protein>
    <submittedName>
        <fullName evidence="2">Non-muscle caldesmon-like</fullName>
    </submittedName>
</protein>
<proteinExistence type="predicted"/>
<evidence type="ECO:0000313" key="3">
    <source>
        <dbReference type="Proteomes" id="UP000478052"/>
    </source>
</evidence>
<sequence length="291" mass="32681">MMVFPSYGRHEHAIGRVPRLRIGERPVDIQDSRRISHISGIGRISGCGQAHHRGTDHIPVSPRIRTTDGDSDTQMSAVGGQCSPQVSLSNPSTKSVGSPKQGHTANNGVGNVIAVGGAEQVLDGGRKATEVTATGIVWNLKEAKNEVNELCIKFSKLKLKYEDKEKDLDKSVKMGTDKNKLKRKSRSPEKYERLKKKIKIKPDENHEKTQKIHSIVKDPPRKIKRIDVIDLTLSDDEEQESNYIIDLTLSDDEEQGYRPSYKINRNGITIGTIKIWNISEFNVKKYELPFF</sequence>
<evidence type="ECO:0000256" key="1">
    <source>
        <dbReference type="SAM" id="MobiDB-lite"/>
    </source>
</evidence>
<dbReference type="AlphaFoldDB" id="A0A6G0VYY4"/>
<feature type="region of interest" description="Disordered" evidence="1">
    <location>
        <begin position="43"/>
        <end position="107"/>
    </location>
</feature>
<keyword evidence="3" id="KW-1185">Reference proteome</keyword>
<dbReference type="EMBL" id="VUJU01010319">
    <property type="protein sequence ID" value="KAF0714814.1"/>
    <property type="molecule type" value="Genomic_DNA"/>
</dbReference>
<name>A0A6G0VYY4_APHCR</name>
<evidence type="ECO:0000313" key="2">
    <source>
        <dbReference type="EMBL" id="KAF0714814.1"/>
    </source>
</evidence>
<comment type="caution">
    <text evidence="2">The sequence shown here is derived from an EMBL/GenBank/DDBJ whole genome shotgun (WGS) entry which is preliminary data.</text>
</comment>
<feature type="compositionally biased region" description="Polar residues" evidence="1">
    <location>
        <begin position="72"/>
        <end position="104"/>
    </location>
</feature>
<accession>A0A6G0VYY4</accession>
<reference evidence="2 3" key="1">
    <citation type="submission" date="2019-08" db="EMBL/GenBank/DDBJ databases">
        <title>Whole genome of Aphis craccivora.</title>
        <authorList>
            <person name="Voronova N.V."/>
            <person name="Shulinski R.S."/>
            <person name="Bandarenka Y.V."/>
            <person name="Zhorov D.G."/>
            <person name="Warner D."/>
        </authorList>
    </citation>
    <scope>NUCLEOTIDE SEQUENCE [LARGE SCALE GENOMIC DNA]</scope>
    <source>
        <strain evidence="2">180601</strain>
        <tissue evidence="2">Whole Body</tissue>
    </source>
</reference>
<dbReference type="Proteomes" id="UP000478052">
    <property type="component" value="Unassembled WGS sequence"/>
</dbReference>